<dbReference type="InterPro" id="IPR021146">
    <property type="entry name" value="Phage_gp6-like_head-tail"/>
</dbReference>
<proteinExistence type="predicted"/>
<name>A0A2I2AB65_9LACO</name>
<gene>
    <name evidence="1" type="ORF">CYR79_05450</name>
</gene>
<evidence type="ECO:0000313" key="2">
    <source>
        <dbReference type="Proteomes" id="UP000234579"/>
    </source>
</evidence>
<dbReference type="NCBIfam" id="TIGR01560">
    <property type="entry name" value="put_DNA_pack"/>
    <property type="match status" value="1"/>
</dbReference>
<dbReference type="Pfam" id="PF05135">
    <property type="entry name" value="Phage_connect_1"/>
    <property type="match status" value="1"/>
</dbReference>
<organism evidence="1 2">
    <name type="scientific">Ligilactobacillus agilis</name>
    <dbReference type="NCBI Taxonomy" id="1601"/>
    <lineage>
        <taxon>Bacteria</taxon>
        <taxon>Bacillati</taxon>
        <taxon>Bacillota</taxon>
        <taxon>Bacilli</taxon>
        <taxon>Lactobacillales</taxon>
        <taxon>Lactobacillaceae</taxon>
        <taxon>Ligilactobacillus</taxon>
    </lineage>
</organism>
<reference evidence="2" key="1">
    <citation type="submission" date="2017-12" db="EMBL/GenBank/DDBJ databases">
        <authorList>
            <person name="Christensen H."/>
        </authorList>
    </citation>
    <scope>NUCLEOTIDE SEQUENCE [LARGE SCALE GENOMIC DNA]</scope>
    <source>
        <strain evidence="2">268A</strain>
    </source>
</reference>
<dbReference type="Gene3D" id="1.10.3230.30">
    <property type="entry name" value="Phage gp6-like head-tail connector protein"/>
    <property type="match status" value="1"/>
</dbReference>
<comment type="caution">
    <text evidence="1">The sequence shown here is derived from an EMBL/GenBank/DDBJ whole genome shotgun (WGS) entry which is preliminary data.</text>
</comment>
<dbReference type="InterPro" id="IPR006450">
    <property type="entry name" value="Phage_HK97_gp6-like"/>
</dbReference>
<dbReference type="AlphaFoldDB" id="A0A2I2AB65"/>
<protein>
    <submittedName>
        <fullName evidence="1">DNA-packaging protein</fullName>
    </submittedName>
</protein>
<evidence type="ECO:0000313" key="1">
    <source>
        <dbReference type="EMBL" id="PLA76620.1"/>
    </source>
</evidence>
<dbReference type="CDD" id="cd08054">
    <property type="entry name" value="gp6"/>
    <property type="match status" value="1"/>
</dbReference>
<sequence length="88" mass="9994">MVTVEDLKNSLRIDNVEDDKLIQTFINSAEGYIKSAVGKQADGLESDDRYTVAVIFLAGMYYENRAETEVKIPYQIRSIIGQLQAEYQ</sequence>
<accession>A0A2I2AB65</accession>
<dbReference type="RefSeq" id="WP_101811762.1">
    <property type="nucleotide sequence ID" value="NZ_JAEHNV010000062.1"/>
</dbReference>
<dbReference type="EMBL" id="PKGI01000026">
    <property type="protein sequence ID" value="PLA76620.1"/>
    <property type="molecule type" value="Genomic_DNA"/>
</dbReference>
<dbReference type="Proteomes" id="UP000234579">
    <property type="component" value="Unassembled WGS sequence"/>
</dbReference>